<reference evidence="4" key="1">
    <citation type="journal article" date="2019" name="Int. J. Syst. Evol. Microbiol.">
        <title>The Global Catalogue of Microorganisms (GCM) 10K type strain sequencing project: providing services to taxonomists for standard genome sequencing and annotation.</title>
        <authorList>
            <consortium name="The Broad Institute Genomics Platform"/>
            <consortium name="The Broad Institute Genome Sequencing Center for Infectious Disease"/>
            <person name="Wu L."/>
            <person name="Ma J."/>
        </authorList>
    </citation>
    <scope>NUCLEOTIDE SEQUENCE [LARGE SCALE GENOMIC DNA]</scope>
    <source>
        <strain evidence="4">CGMCC 1.15731</strain>
    </source>
</reference>
<evidence type="ECO:0000256" key="2">
    <source>
        <dbReference type="SAM" id="SignalP"/>
    </source>
</evidence>
<dbReference type="RefSeq" id="WP_109988931.1">
    <property type="nucleotide sequence ID" value="NZ_JBHEEZ010000075.1"/>
</dbReference>
<evidence type="ECO:0000313" key="3">
    <source>
        <dbReference type="EMBL" id="MFC4624434.1"/>
    </source>
</evidence>
<evidence type="ECO:0000313" key="4">
    <source>
        <dbReference type="Proteomes" id="UP001596042"/>
    </source>
</evidence>
<feature type="signal peptide" evidence="2">
    <location>
        <begin position="1"/>
        <end position="23"/>
    </location>
</feature>
<name>A0ABV9H221_9HYPH</name>
<protein>
    <submittedName>
        <fullName evidence="3">Uncharacterized protein</fullName>
    </submittedName>
</protein>
<gene>
    <name evidence="3" type="ORF">ACFO1V_04225</name>
</gene>
<feature type="chain" id="PRO_5047460748" evidence="2">
    <location>
        <begin position="24"/>
        <end position="101"/>
    </location>
</feature>
<keyword evidence="4" id="KW-1185">Reference proteome</keyword>
<proteinExistence type="predicted"/>
<sequence>MKRVVQVTAMLAALIATATTASAYRIEKVQASSPSLGKHYLYSCICDNGNRIISYSTSPINGNDCLTACYHAGSGYGGPQTPPVKSLPATTAQRRQGAVGR</sequence>
<dbReference type="EMBL" id="JBHSEL010000040">
    <property type="protein sequence ID" value="MFC4624434.1"/>
    <property type="molecule type" value="Genomic_DNA"/>
</dbReference>
<dbReference type="Proteomes" id="UP001596042">
    <property type="component" value="Unassembled WGS sequence"/>
</dbReference>
<comment type="caution">
    <text evidence="3">The sequence shown here is derived from an EMBL/GenBank/DDBJ whole genome shotgun (WGS) entry which is preliminary data.</text>
</comment>
<accession>A0ABV9H221</accession>
<evidence type="ECO:0000256" key="1">
    <source>
        <dbReference type="SAM" id="MobiDB-lite"/>
    </source>
</evidence>
<organism evidence="3 4">
    <name type="scientific">Daeguia caeni</name>
    <dbReference type="NCBI Taxonomy" id="439612"/>
    <lineage>
        <taxon>Bacteria</taxon>
        <taxon>Pseudomonadati</taxon>
        <taxon>Pseudomonadota</taxon>
        <taxon>Alphaproteobacteria</taxon>
        <taxon>Hyphomicrobiales</taxon>
        <taxon>Brucellaceae</taxon>
        <taxon>Daeguia</taxon>
    </lineage>
</organism>
<feature type="region of interest" description="Disordered" evidence="1">
    <location>
        <begin position="78"/>
        <end position="101"/>
    </location>
</feature>
<keyword evidence="2" id="KW-0732">Signal</keyword>